<dbReference type="SUPFAM" id="SSF52172">
    <property type="entry name" value="CheY-like"/>
    <property type="match status" value="2"/>
</dbReference>
<dbReference type="GO" id="GO:0005886">
    <property type="term" value="C:plasma membrane"/>
    <property type="evidence" value="ECO:0007669"/>
    <property type="project" value="TreeGrafter"/>
</dbReference>
<dbReference type="GO" id="GO:0043709">
    <property type="term" value="P:cell adhesion involved in single-species biofilm formation"/>
    <property type="evidence" value="ECO:0007669"/>
    <property type="project" value="TreeGrafter"/>
</dbReference>
<dbReference type="FunFam" id="3.30.70.270:FF:000001">
    <property type="entry name" value="Diguanylate cyclase domain protein"/>
    <property type="match status" value="1"/>
</dbReference>
<evidence type="ECO:0000313" key="3">
    <source>
        <dbReference type="EMBL" id="VAX33518.1"/>
    </source>
</evidence>
<dbReference type="SMART" id="SM00448">
    <property type="entry name" value="REC"/>
    <property type="match status" value="2"/>
</dbReference>
<accession>A0A3B1DBZ1</accession>
<dbReference type="InterPro" id="IPR000160">
    <property type="entry name" value="GGDEF_dom"/>
</dbReference>
<gene>
    <name evidence="3" type="ORF">MNBD_NITROSPIRAE01-991</name>
</gene>
<evidence type="ECO:0000259" key="2">
    <source>
        <dbReference type="PROSITE" id="PS50887"/>
    </source>
</evidence>
<dbReference type="AlphaFoldDB" id="A0A3B1DBZ1"/>
<proteinExistence type="predicted"/>
<dbReference type="InterPro" id="IPR050469">
    <property type="entry name" value="Diguanylate_Cyclase"/>
</dbReference>
<dbReference type="PROSITE" id="PS50887">
    <property type="entry name" value="GGDEF"/>
    <property type="match status" value="1"/>
</dbReference>
<feature type="domain" description="Response regulatory" evidence="1">
    <location>
        <begin position="2"/>
        <end position="113"/>
    </location>
</feature>
<dbReference type="Pfam" id="PF00072">
    <property type="entry name" value="Response_reg"/>
    <property type="match status" value="2"/>
</dbReference>
<dbReference type="SUPFAM" id="SSF55073">
    <property type="entry name" value="Nucleotide cyclase"/>
    <property type="match status" value="1"/>
</dbReference>
<evidence type="ECO:0000259" key="1">
    <source>
        <dbReference type="PROSITE" id="PS50110"/>
    </source>
</evidence>
<dbReference type="GO" id="GO:1902201">
    <property type="term" value="P:negative regulation of bacterial-type flagellum-dependent cell motility"/>
    <property type="evidence" value="ECO:0007669"/>
    <property type="project" value="TreeGrafter"/>
</dbReference>
<dbReference type="PROSITE" id="PS50110">
    <property type="entry name" value="RESPONSE_REGULATORY"/>
    <property type="match status" value="2"/>
</dbReference>
<dbReference type="GO" id="GO:0000160">
    <property type="term" value="P:phosphorelay signal transduction system"/>
    <property type="evidence" value="ECO:0007669"/>
    <property type="project" value="InterPro"/>
</dbReference>
<dbReference type="CDD" id="cd00156">
    <property type="entry name" value="REC"/>
    <property type="match status" value="1"/>
</dbReference>
<dbReference type="CDD" id="cd01949">
    <property type="entry name" value="GGDEF"/>
    <property type="match status" value="1"/>
</dbReference>
<dbReference type="PANTHER" id="PTHR45138">
    <property type="entry name" value="REGULATORY COMPONENTS OF SENSORY TRANSDUCTION SYSTEM"/>
    <property type="match status" value="1"/>
</dbReference>
<protein>
    <submittedName>
        <fullName evidence="3">Diguanylate cyclase/phosphodiesterase (GGDEF &amp; EAL domains) with PAS/PAC sensor(S)</fullName>
    </submittedName>
</protein>
<name>A0A3B1DBZ1_9ZZZZ</name>
<dbReference type="PANTHER" id="PTHR45138:SF9">
    <property type="entry name" value="DIGUANYLATE CYCLASE DGCM-RELATED"/>
    <property type="match status" value="1"/>
</dbReference>
<dbReference type="InterPro" id="IPR011006">
    <property type="entry name" value="CheY-like_superfamily"/>
</dbReference>
<dbReference type="NCBIfam" id="TIGR00254">
    <property type="entry name" value="GGDEF"/>
    <property type="match status" value="1"/>
</dbReference>
<dbReference type="GO" id="GO:0052621">
    <property type="term" value="F:diguanylate cyclase activity"/>
    <property type="evidence" value="ECO:0007669"/>
    <property type="project" value="TreeGrafter"/>
</dbReference>
<dbReference type="SMART" id="SM00267">
    <property type="entry name" value="GGDEF"/>
    <property type="match status" value="1"/>
</dbReference>
<dbReference type="EMBL" id="UOGF01000110">
    <property type="protein sequence ID" value="VAX33518.1"/>
    <property type="molecule type" value="Genomic_DNA"/>
</dbReference>
<organism evidence="3">
    <name type="scientific">hydrothermal vent metagenome</name>
    <dbReference type="NCBI Taxonomy" id="652676"/>
    <lineage>
        <taxon>unclassified sequences</taxon>
        <taxon>metagenomes</taxon>
        <taxon>ecological metagenomes</taxon>
    </lineage>
</organism>
<reference evidence="3" key="1">
    <citation type="submission" date="2018-06" db="EMBL/GenBank/DDBJ databases">
        <authorList>
            <person name="Zhirakovskaya E."/>
        </authorList>
    </citation>
    <scope>NUCLEOTIDE SEQUENCE</scope>
</reference>
<dbReference type="InterPro" id="IPR001789">
    <property type="entry name" value="Sig_transdc_resp-reg_receiver"/>
</dbReference>
<sequence>MKALIVEPTLTYKLLLQSLFNDRSCETVLVSSGQEGFAALEEISFDLVCVALHLEDMTGIDFCRTLRAEGKKTLPIVMMTSEEEKRIFEEGMAAGVTEIFRKEDLLAITKYLTTFKAQHLAESRLEGTVLCVTDNVPLSSLLQTQLSRMGLKIEQTRLGEHAFEKFETSDYDLIITDTLLAGPMSGFALVREVRQGPLKKRMIPILVLSSFKDDGRKIETLRSGANDYVSKPVLEAELAARVRNLITNKKLLDQVEAQQVRLEEMAMTDSLTTLYNRHCLNEIAPGYISEAGRHDLPLSLVVMDLDDFKHVNDTYGHHAGDQVLIQIADLLKKSCRQEDIAARFGGEEFLLLLPYCNGQDAAKKAEVLRRKIEALEPNGIQVTASFGVCQLPGGNLLSFEEIFGLADKALYDAKNGGRNLVVLSQEDEGF</sequence>
<dbReference type="Gene3D" id="3.30.70.270">
    <property type="match status" value="1"/>
</dbReference>
<dbReference type="InterPro" id="IPR043128">
    <property type="entry name" value="Rev_trsase/Diguanyl_cyclase"/>
</dbReference>
<feature type="domain" description="Response regulatory" evidence="1">
    <location>
        <begin position="128"/>
        <end position="246"/>
    </location>
</feature>
<feature type="domain" description="GGDEF" evidence="2">
    <location>
        <begin position="296"/>
        <end position="426"/>
    </location>
</feature>
<dbReference type="InterPro" id="IPR029787">
    <property type="entry name" value="Nucleotide_cyclase"/>
</dbReference>
<dbReference type="Gene3D" id="3.40.50.2300">
    <property type="match status" value="2"/>
</dbReference>
<dbReference type="Pfam" id="PF00990">
    <property type="entry name" value="GGDEF"/>
    <property type="match status" value="1"/>
</dbReference>